<dbReference type="Pfam" id="PF00400">
    <property type="entry name" value="WD40"/>
    <property type="match status" value="2"/>
</dbReference>
<keyword evidence="2" id="KW-0677">Repeat</keyword>
<keyword evidence="1 3" id="KW-0853">WD repeat</keyword>
<dbReference type="PROSITE" id="PS50082">
    <property type="entry name" value="WD_REPEATS_2"/>
    <property type="match status" value="2"/>
</dbReference>
<accession>A0A401YQI1</accession>
<dbReference type="OrthoDB" id="218695at2"/>
<dbReference type="PROSITE" id="PS50294">
    <property type="entry name" value="WD_REPEATS_REGION"/>
    <property type="match status" value="1"/>
</dbReference>
<proteinExistence type="predicted"/>
<dbReference type="InterPro" id="IPR015943">
    <property type="entry name" value="WD40/YVTN_repeat-like_dom_sf"/>
</dbReference>
<dbReference type="Proteomes" id="UP000286931">
    <property type="component" value="Unassembled WGS sequence"/>
</dbReference>
<dbReference type="Gene3D" id="2.130.10.10">
    <property type="entry name" value="YVTN repeat-like/Quinoprotein amine dehydrogenase"/>
    <property type="match status" value="1"/>
</dbReference>
<gene>
    <name evidence="4" type="ORF">EHYA_04528</name>
</gene>
<dbReference type="AlphaFoldDB" id="A0A401YQI1"/>
<evidence type="ECO:0000256" key="3">
    <source>
        <dbReference type="PROSITE-ProRule" id="PRU00221"/>
    </source>
</evidence>
<dbReference type="RefSeq" id="WP_160161503.1">
    <property type="nucleotide sequence ID" value="NZ_BIFH01000022.1"/>
</dbReference>
<evidence type="ECO:0000313" key="4">
    <source>
        <dbReference type="EMBL" id="GCD96841.1"/>
    </source>
</evidence>
<feature type="repeat" description="WD" evidence="3">
    <location>
        <begin position="5"/>
        <end position="48"/>
    </location>
</feature>
<dbReference type="InterPro" id="IPR001680">
    <property type="entry name" value="WD40_rpt"/>
</dbReference>
<dbReference type="SMART" id="SM00320">
    <property type="entry name" value="WD40"/>
    <property type="match status" value="2"/>
</dbReference>
<reference evidence="4 5" key="1">
    <citation type="submission" date="2018-12" db="EMBL/GenBank/DDBJ databases">
        <title>Draft genome sequence of Embleya hyalina NBRC 13850T.</title>
        <authorList>
            <person name="Komaki H."/>
            <person name="Hosoyama A."/>
            <person name="Kimura A."/>
            <person name="Ichikawa N."/>
            <person name="Tamura T."/>
        </authorList>
    </citation>
    <scope>NUCLEOTIDE SEQUENCE [LARGE SCALE GENOMIC DNA]</scope>
    <source>
        <strain evidence="4 5">NBRC 13850</strain>
    </source>
</reference>
<dbReference type="EMBL" id="BIFH01000022">
    <property type="protein sequence ID" value="GCD96841.1"/>
    <property type="molecule type" value="Genomic_DNA"/>
</dbReference>
<comment type="caution">
    <text evidence="4">The sequence shown here is derived from an EMBL/GenBank/DDBJ whole genome shotgun (WGS) entry which is preliminary data.</text>
</comment>
<dbReference type="InterPro" id="IPR019775">
    <property type="entry name" value="WD40_repeat_CS"/>
</dbReference>
<evidence type="ECO:0000256" key="1">
    <source>
        <dbReference type="ARBA" id="ARBA00022574"/>
    </source>
</evidence>
<protein>
    <submittedName>
        <fullName evidence="4">Uncharacterized protein</fullName>
    </submittedName>
</protein>
<evidence type="ECO:0000256" key="2">
    <source>
        <dbReference type="ARBA" id="ARBA00022737"/>
    </source>
</evidence>
<evidence type="ECO:0000313" key="5">
    <source>
        <dbReference type="Proteomes" id="UP000286931"/>
    </source>
</evidence>
<dbReference type="PANTHER" id="PTHR22847:SF637">
    <property type="entry name" value="WD REPEAT DOMAIN 5B"/>
    <property type="match status" value="1"/>
</dbReference>
<dbReference type="InterPro" id="IPR036322">
    <property type="entry name" value="WD40_repeat_dom_sf"/>
</dbReference>
<keyword evidence="5" id="KW-1185">Reference proteome</keyword>
<dbReference type="PROSITE" id="PS00678">
    <property type="entry name" value="WD_REPEATS_1"/>
    <property type="match status" value="1"/>
</dbReference>
<name>A0A401YQI1_9ACTN</name>
<organism evidence="4 5">
    <name type="scientific">Embleya hyalina</name>
    <dbReference type="NCBI Taxonomy" id="516124"/>
    <lineage>
        <taxon>Bacteria</taxon>
        <taxon>Bacillati</taxon>
        <taxon>Actinomycetota</taxon>
        <taxon>Actinomycetes</taxon>
        <taxon>Kitasatosporales</taxon>
        <taxon>Streptomycetaceae</taxon>
        <taxon>Embleya</taxon>
    </lineage>
</organism>
<feature type="repeat" description="WD" evidence="3">
    <location>
        <begin position="50"/>
        <end position="93"/>
    </location>
</feature>
<dbReference type="SUPFAM" id="SSF50978">
    <property type="entry name" value="WD40 repeat-like"/>
    <property type="match status" value="1"/>
</dbReference>
<dbReference type="PANTHER" id="PTHR22847">
    <property type="entry name" value="WD40 REPEAT PROTEIN"/>
    <property type="match status" value="1"/>
</dbReference>
<sequence>MCEPDSGHRGNVRAIAFTDLDAGPVAVTAGDDRLVCVWSLSIGKRVRAALTGHTAPVRAAATLRGVARPVVATGGEDGTVRLWDLDRERQLARLDLPDAVTSLAPTSDGRLVVGFGQDLAVIAPHIDWDR</sequence>